<keyword evidence="2" id="KW-0488">Methylation</keyword>
<dbReference type="Proteomes" id="UP000001693">
    <property type="component" value="Chromosome"/>
</dbReference>
<dbReference type="InterPro" id="IPR045584">
    <property type="entry name" value="Pilin-like"/>
</dbReference>
<dbReference type="InterPro" id="IPR002416">
    <property type="entry name" value="T2SS_protein-GspH"/>
</dbReference>
<dbReference type="NCBIfam" id="TIGR02532">
    <property type="entry name" value="IV_pilin_GFxxxE"/>
    <property type="match status" value="1"/>
</dbReference>
<keyword evidence="3 6" id="KW-0812">Transmembrane</keyword>
<dbReference type="eggNOG" id="COG4970">
    <property type="taxonomic scope" value="Bacteria"/>
</dbReference>
<dbReference type="PRINTS" id="PR00885">
    <property type="entry name" value="BCTERIALGSPH"/>
</dbReference>
<dbReference type="PROSITE" id="PS00409">
    <property type="entry name" value="PROKAR_NTER_METHYL"/>
    <property type="match status" value="1"/>
</dbReference>
<evidence type="ECO:0000256" key="1">
    <source>
        <dbReference type="ARBA" id="ARBA00004167"/>
    </source>
</evidence>
<dbReference type="Pfam" id="PF07963">
    <property type="entry name" value="N_methyl"/>
    <property type="match status" value="1"/>
</dbReference>
<dbReference type="HOGENOM" id="CLU_113215_3_0_4"/>
<dbReference type="AlphaFoldDB" id="B1Y322"/>
<feature type="transmembrane region" description="Helical" evidence="6">
    <location>
        <begin position="29"/>
        <end position="47"/>
    </location>
</feature>
<dbReference type="STRING" id="395495.Lcho_3420"/>
<evidence type="ECO:0000256" key="5">
    <source>
        <dbReference type="ARBA" id="ARBA00023136"/>
    </source>
</evidence>
<organism evidence="7 8">
    <name type="scientific">Leptothrix cholodnii (strain ATCC 51168 / LMG 8142 / SP-6)</name>
    <name type="common">Leptothrix discophora (strain SP-6)</name>
    <dbReference type="NCBI Taxonomy" id="395495"/>
    <lineage>
        <taxon>Bacteria</taxon>
        <taxon>Pseudomonadati</taxon>
        <taxon>Pseudomonadota</taxon>
        <taxon>Betaproteobacteria</taxon>
        <taxon>Burkholderiales</taxon>
        <taxon>Sphaerotilaceae</taxon>
        <taxon>Leptothrix</taxon>
    </lineage>
</organism>
<dbReference type="SUPFAM" id="SSF54523">
    <property type="entry name" value="Pili subunits"/>
    <property type="match status" value="1"/>
</dbReference>
<dbReference type="OrthoDB" id="9154196at2"/>
<dbReference type="KEGG" id="lch:Lcho_3420"/>
<keyword evidence="5 6" id="KW-0472">Membrane</keyword>
<evidence type="ECO:0000313" key="7">
    <source>
        <dbReference type="EMBL" id="ACB35678.1"/>
    </source>
</evidence>
<gene>
    <name evidence="7" type="ordered locus">Lcho_3420</name>
</gene>
<accession>B1Y322</accession>
<dbReference type="RefSeq" id="WP_012348425.1">
    <property type="nucleotide sequence ID" value="NC_010524.1"/>
</dbReference>
<protein>
    <submittedName>
        <fullName evidence="7">General secretion pathway protein H</fullName>
    </submittedName>
</protein>
<reference evidence="7 8" key="1">
    <citation type="submission" date="2008-03" db="EMBL/GenBank/DDBJ databases">
        <title>Complete sequence of Leptothrix cholodnii SP-6.</title>
        <authorList>
            <consortium name="US DOE Joint Genome Institute"/>
            <person name="Copeland A."/>
            <person name="Lucas S."/>
            <person name="Lapidus A."/>
            <person name="Glavina del Rio T."/>
            <person name="Dalin E."/>
            <person name="Tice H."/>
            <person name="Bruce D."/>
            <person name="Goodwin L."/>
            <person name="Pitluck S."/>
            <person name="Chertkov O."/>
            <person name="Brettin T."/>
            <person name="Detter J.C."/>
            <person name="Han C."/>
            <person name="Kuske C.R."/>
            <person name="Schmutz J."/>
            <person name="Larimer F."/>
            <person name="Land M."/>
            <person name="Hauser L."/>
            <person name="Kyrpides N."/>
            <person name="Lykidis A."/>
            <person name="Emerson D."/>
            <person name="Richardson P."/>
        </authorList>
    </citation>
    <scope>NUCLEOTIDE SEQUENCE [LARGE SCALE GENOMIC DNA]</scope>
    <source>
        <strain evidence="8">ATCC 51168 / LMG 8142 / SP-6</strain>
    </source>
</reference>
<dbReference type="GO" id="GO:0015628">
    <property type="term" value="P:protein secretion by the type II secretion system"/>
    <property type="evidence" value="ECO:0007669"/>
    <property type="project" value="InterPro"/>
</dbReference>
<evidence type="ECO:0000256" key="6">
    <source>
        <dbReference type="SAM" id="Phobius"/>
    </source>
</evidence>
<sequence length="176" mass="18330">MPIWARGNDPRRSAPGGHAPPRGFTLLELLIVVAIIALASAVVSLALPDPAHTRLEHEAARLATLLEAGRAQSRALGVPVAWVPGPAPEPIGDGGDPADFHFEGLPEGNGLPVRWLAAPGDTPISVQLPAQLRGLPLGPEPIIGAMRLVLRLDQQQITLATDGLGPFQVINDAPAP</sequence>
<name>B1Y322_LEPCP</name>
<dbReference type="GO" id="GO:0016020">
    <property type="term" value="C:membrane"/>
    <property type="evidence" value="ECO:0007669"/>
    <property type="project" value="UniProtKB-SubCell"/>
</dbReference>
<keyword evidence="8" id="KW-1185">Reference proteome</keyword>
<dbReference type="InterPro" id="IPR012902">
    <property type="entry name" value="N_methyl_site"/>
</dbReference>
<comment type="subcellular location">
    <subcellularLocation>
        <location evidence="1">Membrane</location>
        <topology evidence="1">Single-pass membrane protein</topology>
    </subcellularLocation>
</comment>
<keyword evidence="4 6" id="KW-1133">Transmembrane helix</keyword>
<evidence type="ECO:0000256" key="3">
    <source>
        <dbReference type="ARBA" id="ARBA00022692"/>
    </source>
</evidence>
<dbReference type="GO" id="GO:0015627">
    <property type="term" value="C:type II protein secretion system complex"/>
    <property type="evidence" value="ECO:0007669"/>
    <property type="project" value="InterPro"/>
</dbReference>
<proteinExistence type="predicted"/>
<evidence type="ECO:0000313" key="8">
    <source>
        <dbReference type="Proteomes" id="UP000001693"/>
    </source>
</evidence>
<evidence type="ECO:0000256" key="2">
    <source>
        <dbReference type="ARBA" id="ARBA00022481"/>
    </source>
</evidence>
<dbReference type="EMBL" id="CP001013">
    <property type="protein sequence ID" value="ACB35678.1"/>
    <property type="molecule type" value="Genomic_DNA"/>
</dbReference>
<evidence type="ECO:0000256" key="4">
    <source>
        <dbReference type="ARBA" id="ARBA00022989"/>
    </source>
</evidence>